<organism evidence="2 3">
    <name type="scientific">Mikania micrantha</name>
    <name type="common">bitter vine</name>
    <dbReference type="NCBI Taxonomy" id="192012"/>
    <lineage>
        <taxon>Eukaryota</taxon>
        <taxon>Viridiplantae</taxon>
        <taxon>Streptophyta</taxon>
        <taxon>Embryophyta</taxon>
        <taxon>Tracheophyta</taxon>
        <taxon>Spermatophyta</taxon>
        <taxon>Magnoliopsida</taxon>
        <taxon>eudicotyledons</taxon>
        <taxon>Gunneridae</taxon>
        <taxon>Pentapetalae</taxon>
        <taxon>asterids</taxon>
        <taxon>campanulids</taxon>
        <taxon>Asterales</taxon>
        <taxon>Asteraceae</taxon>
        <taxon>Asteroideae</taxon>
        <taxon>Heliantheae alliance</taxon>
        <taxon>Eupatorieae</taxon>
        <taxon>Mikania</taxon>
    </lineage>
</organism>
<gene>
    <name evidence="2" type="ORF">E3N88_01937</name>
</gene>
<proteinExistence type="predicted"/>
<dbReference type="EMBL" id="SZYD01000001">
    <property type="protein sequence ID" value="KAD7478801.1"/>
    <property type="molecule type" value="Genomic_DNA"/>
</dbReference>
<name>A0A5N6Q4B6_9ASTR</name>
<dbReference type="InterPro" id="IPR055482">
    <property type="entry name" value="DUF7054"/>
</dbReference>
<dbReference type="InterPro" id="IPR040358">
    <property type="entry name" value="At4g22758-like"/>
</dbReference>
<reference evidence="2 3" key="1">
    <citation type="submission" date="2019-05" db="EMBL/GenBank/DDBJ databases">
        <title>Mikania micrantha, genome provides insights into the molecular mechanism of rapid growth.</title>
        <authorList>
            <person name="Liu B."/>
        </authorList>
    </citation>
    <scope>NUCLEOTIDE SEQUENCE [LARGE SCALE GENOMIC DNA]</scope>
    <source>
        <strain evidence="2">NLD-2019</strain>
        <tissue evidence="2">Leaf</tissue>
    </source>
</reference>
<dbReference type="Pfam" id="PF23156">
    <property type="entry name" value="DUF7054"/>
    <property type="match status" value="1"/>
</dbReference>
<evidence type="ECO:0000313" key="2">
    <source>
        <dbReference type="EMBL" id="KAD7478801.1"/>
    </source>
</evidence>
<evidence type="ECO:0000259" key="1">
    <source>
        <dbReference type="Pfam" id="PF23156"/>
    </source>
</evidence>
<dbReference type="PROSITE" id="PS51257">
    <property type="entry name" value="PROKAR_LIPOPROTEIN"/>
    <property type="match status" value="1"/>
</dbReference>
<dbReference type="Proteomes" id="UP000326396">
    <property type="component" value="Linkage Group LG1"/>
</dbReference>
<keyword evidence="3" id="KW-1185">Reference proteome</keyword>
<protein>
    <recommendedName>
        <fullName evidence="1">DUF7054 domain-containing protein</fullName>
    </recommendedName>
</protein>
<feature type="domain" description="DUF7054" evidence="1">
    <location>
        <begin position="19"/>
        <end position="100"/>
    </location>
</feature>
<accession>A0A5N6Q4B6</accession>
<comment type="caution">
    <text evidence="2">The sequence shown here is derived from an EMBL/GenBank/DDBJ whole genome shotgun (WGS) entry which is preliminary data.</text>
</comment>
<dbReference type="PANTHER" id="PTHR33270">
    <property type="entry name" value="BNAC05G50380D PROTEIN"/>
    <property type="match status" value="1"/>
</dbReference>
<sequence length="132" mass="14884">MLSLRFKKMKDRVMKAGCNRILININVVGSCGPIRLVVREDMVVASVIETALKSYAQEGRFPVLGTQFSGFFLYTPVAGTEALNPREMIGSFGVRTFMLCKKPDQVAEMTKKSSDTWKSWFRKTLSMKVTPH</sequence>
<dbReference type="AlphaFoldDB" id="A0A5N6Q4B6"/>
<evidence type="ECO:0000313" key="3">
    <source>
        <dbReference type="Proteomes" id="UP000326396"/>
    </source>
</evidence>
<dbReference type="PANTHER" id="PTHR33270:SF28">
    <property type="match status" value="1"/>
</dbReference>
<dbReference type="OrthoDB" id="1919859at2759"/>